<dbReference type="EMBL" id="BRXZ01000043">
    <property type="protein sequence ID" value="GMI03738.1"/>
    <property type="molecule type" value="Genomic_DNA"/>
</dbReference>
<organism evidence="2 3">
    <name type="scientific">Triparma retinervis</name>
    <dbReference type="NCBI Taxonomy" id="2557542"/>
    <lineage>
        <taxon>Eukaryota</taxon>
        <taxon>Sar</taxon>
        <taxon>Stramenopiles</taxon>
        <taxon>Ochrophyta</taxon>
        <taxon>Bolidophyceae</taxon>
        <taxon>Parmales</taxon>
        <taxon>Triparmaceae</taxon>
        <taxon>Triparma</taxon>
    </lineage>
</organism>
<evidence type="ECO:0000256" key="1">
    <source>
        <dbReference type="SAM" id="MobiDB-lite"/>
    </source>
</evidence>
<name>A0A9W7C7R4_9STRA</name>
<accession>A0A9W7C7R4</accession>
<reference evidence="2" key="1">
    <citation type="submission" date="2022-07" db="EMBL/GenBank/DDBJ databases">
        <title>Genome analysis of Parmales, a sister group of diatoms, reveals the evolutionary specialization of diatoms from phago-mixotrophs to photoautotrophs.</title>
        <authorList>
            <person name="Ban H."/>
            <person name="Sato S."/>
            <person name="Yoshikawa S."/>
            <person name="Kazumasa Y."/>
            <person name="Nakamura Y."/>
            <person name="Ichinomiya M."/>
            <person name="Saitoh K."/>
            <person name="Sato N."/>
            <person name="Blanc-Mathieu R."/>
            <person name="Endo H."/>
            <person name="Kuwata A."/>
            <person name="Ogata H."/>
        </authorList>
    </citation>
    <scope>NUCLEOTIDE SEQUENCE</scope>
</reference>
<comment type="caution">
    <text evidence="2">The sequence shown here is derived from an EMBL/GenBank/DDBJ whole genome shotgun (WGS) entry which is preliminary data.</text>
</comment>
<feature type="compositionally biased region" description="Basic and acidic residues" evidence="1">
    <location>
        <begin position="140"/>
        <end position="150"/>
    </location>
</feature>
<evidence type="ECO:0000313" key="3">
    <source>
        <dbReference type="Proteomes" id="UP001165082"/>
    </source>
</evidence>
<proteinExistence type="predicted"/>
<feature type="region of interest" description="Disordered" evidence="1">
    <location>
        <begin position="140"/>
        <end position="171"/>
    </location>
</feature>
<evidence type="ECO:0000313" key="2">
    <source>
        <dbReference type="EMBL" id="GMI03738.1"/>
    </source>
</evidence>
<keyword evidence="3" id="KW-1185">Reference proteome</keyword>
<protein>
    <submittedName>
        <fullName evidence="2">Uncharacterized protein</fullName>
    </submittedName>
</protein>
<sequence length="171" mass="18350">MNITFDFNSTNSTLPVSFVVASLQKSCKASVPAHLEDAWSEPFSLLYVATAFVVAVSGYPLAKHLVEIPFEKVKVIIKRSFEMARGSTVAKKLSKVAPAGLIGKVEEYFAGIEESATAIVAEKEEIASENVDVAMEAVEEMKEAQEKEGGEEGEEDGGEEEEEAVDGGEDG</sequence>
<dbReference type="Proteomes" id="UP001165082">
    <property type="component" value="Unassembled WGS sequence"/>
</dbReference>
<gene>
    <name evidence="2" type="ORF">TrRE_jg10558</name>
</gene>
<feature type="non-terminal residue" evidence="2">
    <location>
        <position position="171"/>
    </location>
</feature>
<dbReference type="AlphaFoldDB" id="A0A9W7C7R4"/>
<feature type="compositionally biased region" description="Acidic residues" evidence="1">
    <location>
        <begin position="151"/>
        <end position="171"/>
    </location>
</feature>